<dbReference type="Proteomes" id="UP001320706">
    <property type="component" value="Unassembled WGS sequence"/>
</dbReference>
<organism evidence="1 2">
    <name type="scientific">Zalaria obscura</name>
    <dbReference type="NCBI Taxonomy" id="2024903"/>
    <lineage>
        <taxon>Eukaryota</taxon>
        <taxon>Fungi</taxon>
        <taxon>Dikarya</taxon>
        <taxon>Ascomycota</taxon>
        <taxon>Pezizomycotina</taxon>
        <taxon>Dothideomycetes</taxon>
        <taxon>Dothideomycetidae</taxon>
        <taxon>Dothideales</taxon>
        <taxon>Zalariaceae</taxon>
        <taxon>Zalaria</taxon>
    </lineage>
</organism>
<proteinExistence type="predicted"/>
<comment type="caution">
    <text evidence="1">The sequence shown here is derived from an EMBL/GenBank/DDBJ whole genome shotgun (WGS) entry which is preliminary data.</text>
</comment>
<evidence type="ECO:0000313" key="2">
    <source>
        <dbReference type="Proteomes" id="UP001320706"/>
    </source>
</evidence>
<sequence>MNIAPTSVRTTHSSNAHLPTVRKLTRTVPVRLKERNKRRPLYVRLCPQIYEDRHSLPNGTKQHAACYTLESARAWCMSGVQVAFNFRYRGVHVDGETGVLSWPTCPFPVFCCPFVQSHIHSIVFRKRQSQFRPNMATEQLPETMQAVQVVEYNKPYQLNTVPVPHPSTLGPHDLLVKVAVASNCHTDSMVLSGVFASQTPSLPLTASHEGAGTVIATGLSVTTFAPGDRIMVGLPLHPCGACPDCRGPETHRQYCARVAGHVGVMVHGCFAHYVVCDARSSSLLPDKVSFASAAPLACAGRTIWRGIEQCGLKSGEWIALVGAGGGLGHLGVQFAKARGLEVVGIDARDEGVALAGEAGADVVVDARMGKEGVVERVKGVTGGRGVDAAVVISDAATATGLACAVTKMHGTVIQIAQPESVVVPFQELVFRDVRIRGSLVASPDESRRMLECVAEKGIKVKTNPFYGLDKIGELTELVHGGKIQGKAIIVVDQEQMEREKELGAKF</sequence>
<keyword evidence="2" id="KW-1185">Reference proteome</keyword>
<dbReference type="EMBL" id="JAMKPW020000023">
    <property type="protein sequence ID" value="KAK8205669.1"/>
    <property type="molecule type" value="Genomic_DNA"/>
</dbReference>
<gene>
    <name evidence="1" type="ORF">M8818_004846</name>
</gene>
<accession>A0ACC3SAR9</accession>
<evidence type="ECO:0000313" key="1">
    <source>
        <dbReference type="EMBL" id="KAK8205669.1"/>
    </source>
</evidence>
<reference evidence="1" key="1">
    <citation type="submission" date="2024-02" db="EMBL/GenBank/DDBJ databases">
        <title>Metagenome Assembled Genome of Zalaria obscura JY119.</title>
        <authorList>
            <person name="Vighnesh L."/>
            <person name="Jagadeeshwari U."/>
            <person name="Venkata Ramana C."/>
            <person name="Sasikala C."/>
        </authorList>
    </citation>
    <scope>NUCLEOTIDE SEQUENCE</scope>
    <source>
        <strain evidence="1">JY119</strain>
    </source>
</reference>
<name>A0ACC3SAR9_9PEZI</name>
<protein>
    <submittedName>
        <fullName evidence="1">Uncharacterized protein</fullName>
    </submittedName>
</protein>